<accession>A0A822YNM4</accession>
<keyword evidence="1" id="KW-0812">Transmembrane</keyword>
<protein>
    <submittedName>
        <fullName evidence="2">Uncharacterized protein</fullName>
    </submittedName>
</protein>
<dbReference type="Proteomes" id="UP000607653">
    <property type="component" value="Unassembled WGS sequence"/>
</dbReference>
<reference evidence="2 3" key="1">
    <citation type="journal article" date="2020" name="Mol. Biol. Evol.">
        <title>Distinct Expression and Methylation Patterns for Genes with Different Fates following a Single Whole-Genome Duplication in Flowering Plants.</title>
        <authorList>
            <person name="Shi T."/>
            <person name="Rahmani R.S."/>
            <person name="Gugger P.F."/>
            <person name="Wang M."/>
            <person name="Li H."/>
            <person name="Zhang Y."/>
            <person name="Li Z."/>
            <person name="Wang Q."/>
            <person name="Van de Peer Y."/>
            <person name="Marchal K."/>
            <person name="Chen J."/>
        </authorList>
    </citation>
    <scope>NUCLEOTIDE SEQUENCE [LARGE SCALE GENOMIC DNA]</scope>
    <source>
        <tissue evidence="2">Leaf</tissue>
    </source>
</reference>
<name>A0A822YNM4_NELNU</name>
<organism evidence="2 3">
    <name type="scientific">Nelumbo nucifera</name>
    <name type="common">Sacred lotus</name>
    <dbReference type="NCBI Taxonomy" id="4432"/>
    <lineage>
        <taxon>Eukaryota</taxon>
        <taxon>Viridiplantae</taxon>
        <taxon>Streptophyta</taxon>
        <taxon>Embryophyta</taxon>
        <taxon>Tracheophyta</taxon>
        <taxon>Spermatophyta</taxon>
        <taxon>Magnoliopsida</taxon>
        <taxon>Proteales</taxon>
        <taxon>Nelumbonaceae</taxon>
        <taxon>Nelumbo</taxon>
    </lineage>
</organism>
<sequence>MDAVLLECLMVFALRKSCLCLVFGNLCFKVALLVIKLRSGLFT</sequence>
<evidence type="ECO:0000256" key="1">
    <source>
        <dbReference type="SAM" id="Phobius"/>
    </source>
</evidence>
<comment type="caution">
    <text evidence="2">The sequence shown here is derived from an EMBL/GenBank/DDBJ whole genome shotgun (WGS) entry which is preliminary data.</text>
</comment>
<keyword evidence="3" id="KW-1185">Reference proteome</keyword>
<evidence type="ECO:0000313" key="3">
    <source>
        <dbReference type="Proteomes" id="UP000607653"/>
    </source>
</evidence>
<gene>
    <name evidence="2" type="ORF">HUJ06_004792</name>
</gene>
<dbReference type="EMBL" id="DUZY01000004">
    <property type="protein sequence ID" value="DAD34152.1"/>
    <property type="molecule type" value="Genomic_DNA"/>
</dbReference>
<keyword evidence="1" id="KW-0472">Membrane</keyword>
<feature type="transmembrane region" description="Helical" evidence="1">
    <location>
        <begin position="12"/>
        <end position="35"/>
    </location>
</feature>
<proteinExistence type="predicted"/>
<dbReference type="AlphaFoldDB" id="A0A822YNM4"/>
<evidence type="ECO:0000313" key="2">
    <source>
        <dbReference type="EMBL" id="DAD34152.1"/>
    </source>
</evidence>
<keyword evidence="1" id="KW-1133">Transmembrane helix</keyword>